<dbReference type="Pfam" id="PF25209">
    <property type="entry name" value="Phage_capsid_4"/>
    <property type="match status" value="1"/>
</dbReference>
<feature type="domain" description="Prohead serine protease" evidence="7">
    <location>
        <begin position="18"/>
        <end position="154"/>
    </location>
</feature>
<organism evidence="8">
    <name type="scientific">uncultured Caudovirales phage</name>
    <dbReference type="NCBI Taxonomy" id="2100421"/>
    <lineage>
        <taxon>Viruses</taxon>
        <taxon>Duplodnaviria</taxon>
        <taxon>Heunggongvirae</taxon>
        <taxon>Uroviricota</taxon>
        <taxon>Caudoviricetes</taxon>
        <taxon>Peduoviridae</taxon>
        <taxon>Maltschvirus</taxon>
        <taxon>Maltschvirus maltsch</taxon>
    </lineage>
</organism>
<sequence length="513" mass="54844">MIHFHADLDLIIAEAGDENRPARIAGIAVPWDVVATVSGGQRVKFLRGAFDLTQKPAKLLENHDMSQLRGIVNTLSDSDAGLEFEATLADTRASKDAVALLKAGAYDSVSVGANPVQFKYDKAGVMVVAKAQLIELSLVAVPAFSEAVITEIAASADPEDDENNQPIDTPQEDKVSEEIKAESPESATTPTSPLLYAQARREFKLPSASEYIAAFVRGGHDFAQMNDNIRAAAPDVVTSDIPGVIPTPIVAPIYNNFQGRRPLIDATGVRAMPQAGAIFIRPVVTTHNSIGTATQNTTITASAFQVDDVQITKTIQGGYVEISEASMDWSQPEVLGALLDDMARVYADRTDLLACSELNTGTTNSNNFANASIADPAYWVEWMYTAAADILTGSNGNLPSVLVVSPNVWKLMGSLSDTADRPLFPQVGPMNAFGSLSPGGDSGFAFGLRVVVDRNITSAGMFIMDPTAIENWEQQKGAISVEQPSQLSRQIAFRGYFASKVIDTTKTIKAAFV</sequence>
<gene>
    <name evidence="8" type="ORF">UFOVP873_9</name>
</gene>
<keyword evidence="4" id="KW-0118">Viral capsid assembly</keyword>
<dbReference type="GO" id="GO:0046797">
    <property type="term" value="P:viral procapsid maturation"/>
    <property type="evidence" value="ECO:0007669"/>
    <property type="project" value="UniProtKB-KW"/>
</dbReference>
<keyword evidence="1" id="KW-1188">Viral release from host cell</keyword>
<keyword evidence="2 8" id="KW-0645">Protease</keyword>
<evidence type="ECO:0000256" key="4">
    <source>
        <dbReference type="ARBA" id="ARBA00022950"/>
    </source>
</evidence>
<dbReference type="GO" id="GO:0006508">
    <property type="term" value="P:proteolysis"/>
    <property type="evidence" value="ECO:0007669"/>
    <property type="project" value="UniProtKB-KW"/>
</dbReference>
<evidence type="ECO:0000256" key="3">
    <source>
        <dbReference type="ARBA" id="ARBA00022801"/>
    </source>
</evidence>
<dbReference type="InterPro" id="IPR054613">
    <property type="entry name" value="Peptidase_S78_dom"/>
</dbReference>
<evidence type="ECO:0000256" key="2">
    <source>
        <dbReference type="ARBA" id="ARBA00022670"/>
    </source>
</evidence>
<protein>
    <submittedName>
        <fullName evidence="8">Prohead protease</fullName>
    </submittedName>
</protein>
<name>A0A6J5P7A7_9CAUD</name>
<evidence type="ECO:0000259" key="7">
    <source>
        <dbReference type="Pfam" id="PF04586"/>
    </source>
</evidence>
<dbReference type="SUPFAM" id="SSF56563">
    <property type="entry name" value="Major capsid protein gp5"/>
    <property type="match status" value="1"/>
</dbReference>
<keyword evidence="3" id="KW-0378">Hydrolase</keyword>
<dbReference type="Pfam" id="PF04586">
    <property type="entry name" value="Peptidase_S78"/>
    <property type="match status" value="1"/>
</dbReference>
<evidence type="ECO:0000256" key="6">
    <source>
        <dbReference type="SAM" id="MobiDB-lite"/>
    </source>
</evidence>
<dbReference type="EMBL" id="LR796800">
    <property type="protein sequence ID" value="CAB4167067.1"/>
    <property type="molecule type" value="Genomic_DNA"/>
</dbReference>
<feature type="compositionally biased region" description="Basic and acidic residues" evidence="6">
    <location>
        <begin position="171"/>
        <end position="183"/>
    </location>
</feature>
<dbReference type="GO" id="GO:0008233">
    <property type="term" value="F:peptidase activity"/>
    <property type="evidence" value="ECO:0007669"/>
    <property type="project" value="UniProtKB-KW"/>
</dbReference>
<keyword evidence="5" id="KW-1273">Viral capsid maturation</keyword>
<evidence type="ECO:0000256" key="1">
    <source>
        <dbReference type="ARBA" id="ARBA00022612"/>
    </source>
</evidence>
<evidence type="ECO:0000256" key="5">
    <source>
        <dbReference type="ARBA" id="ARBA00023045"/>
    </source>
</evidence>
<proteinExistence type="predicted"/>
<evidence type="ECO:0000313" key="8">
    <source>
        <dbReference type="EMBL" id="CAB4167067.1"/>
    </source>
</evidence>
<reference evidence="8" key="1">
    <citation type="submission" date="2020-04" db="EMBL/GenBank/DDBJ databases">
        <authorList>
            <person name="Chiriac C."/>
            <person name="Salcher M."/>
            <person name="Ghai R."/>
            <person name="Kavagutti S V."/>
        </authorList>
    </citation>
    <scope>NUCLEOTIDE SEQUENCE</scope>
</reference>
<feature type="region of interest" description="Disordered" evidence="6">
    <location>
        <begin position="154"/>
        <end position="193"/>
    </location>
</feature>
<accession>A0A6J5P7A7</accession>